<gene>
    <name evidence="1" type="ORF">CTER_2045</name>
</gene>
<dbReference type="Proteomes" id="UP000014155">
    <property type="component" value="Unassembled WGS sequence"/>
</dbReference>
<organism evidence="1 2">
    <name type="scientific">Ruminiclostridium cellobioparum subsp. termitidis CT1112</name>
    <dbReference type="NCBI Taxonomy" id="1195236"/>
    <lineage>
        <taxon>Bacteria</taxon>
        <taxon>Bacillati</taxon>
        <taxon>Bacillota</taxon>
        <taxon>Clostridia</taxon>
        <taxon>Eubacteriales</taxon>
        <taxon>Oscillospiraceae</taxon>
        <taxon>Ruminiclostridium</taxon>
    </lineage>
</organism>
<evidence type="ECO:0008006" key="3">
    <source>
        <dbReference type="Google" id="ProtNLM"/>
    </source>
</evidence>
<proteinExistence type="predicted"/>
<keyword evidence="2" id="KW-1185">Reference proteome</keyword>
<evidence type="ECO:0000313" key="1">
    <source>
        <dbReference type="EMBL" id="EMS72086.1"/>
    </source>
</evidence>
<name>S0FNY4_RUMCE</name>
<dbReference type="EMBL" id="AORV01000031">
    <property type="protein sequence ID" value="EMS72086.1"/>
    <property type="molecule type" value="Genomic_DNA"/>
</dbReference>
<reference evidence="1 2" key="1">
    <citation type="journal article" date="2013" name="Genome Announc.">
        <title>Draft Genome Sequence of the Cellulolytic, Mesophilic, Anaerobic Bacterium Clostridium termitidis Strain CT1112 (DSM 5398).</title>
        <authorList>
            <person name="Lal S."/>
            <person name="Ramachandran U."/>
            <person name="Zhang X."/>
            <person name="Munir R."/>
            <person name="Sparling R."/>
            <person name="Levin D.B."/>
        </authorList>
    </citation>
    <scope>NUCLEOTIDE SEQUENCE [LARGE SCALE GENOMIC DNA]</scope>
    <source>
        <strain evidence="1 2">CT1112</strain>
    </source>
</reference>
<dbReference type="eggNOG" id="ENOG503277V">
    <property type="taxonomic scope" value="Bacteria"/>
</dbReference>
<sequence length="223" mass="27173">MKDDLIEQIAVKARKVIERIPFSKEEDIKISTFIYSDPITTYETRTDGYYKIVNERGNVREVRIAQSSDEMVDYFVEQAIWDYAFRYELNHRHKFESNLRQTHEVMEKCYQYINPARKFVKQSYDDKIHIYLDLFEEYRRIVQEYKKKYPEKCIGRALDDIDYIIQKKYTDTPGGGMNNVPKSMNLVRERILRLMQYDLWLKNVLYAYEKYYSLLKRQEIRNV</sequence>
<accession>S0FNY4</accession>
<dbReference type="RefSeq" id="WP_004625600.1">
    <property type="nucleotide sequence ID" value="NZ_AORV01000031.1"/>
</dbReference>
<comment type="caution">
    <text evidence="1">The sequence shown here is derived from an EMBL/GenBank/DDBJ whole genome shotgun (WGS) entry which is preliminary data.</text>
</comment>
<evidence type="ECO:0000313" key="2">
    <source>
        <dbReference type="Proteomes" id="UP000014155"/>
    </source>
</evidence>
<dbReference type="AlphaFoldDB" id="S0FNY4"/>
<protein>
    <recommendedName>
        <fullName evidence="3">Immunity protein 63 domain-containing protein</fullName>
    </recommendedName>
</protein>
<dbReference type="PATRIC" id="fig|1195236.3.peg.2351"/>